<evidence type="ECO:0000313" key="3">
    <source>
        <dbReference type="Proteomes" id="UP000242850"/>
    </source>
</evidence>
<dbReference type="InterPro" id="IPR011009">
    <property type="entry name" value="Kinase-like_dom_sf"/>
</dbReference>
<gene>
    <name evidence="2" type="ORF">SAMN05660865_01241</name>
</gene>
<dbReference type="GO" id="GO:0016301">
    <property type="term" value="F:kinase activity"/>
    <property type="evidence" value="ECO:0007669"/>
    <property type="project" value="UniProtKB-KW"/>
</dbReference>
<feature type="domain" description="Aminoglycoside phosphotransferase" evidence="1">
    <location>
        <begin position="21"/>
        <end position="243"/>
    </location>
</feature>
<dbReference type="Proteomes" id="UP000242850">
    <property type="component" value="Unassembled WGS sequence"/>
</dbReference>
<name>A0A1H5VKS4_9CLOT</name>
<dbReference type="RefSeq" id="WP_103896192.1">
    <property type="nucleotide sequence ID" value="NZ_FNUK01000014.1"/>
</dbReference>
<dbReference type="OrthoDB" id="1908872at2"/>
<dbReference type="Pfam" id="PF01636">
    <property type="entry name" value="APH"/>
    <property type="match status" value="1"/>
</dbReference>
<dbReference type="PANTHER" id="PTHR21310:SF15">
    <property type="entry name" value="AMINOGLYCOSIDE PHOSPHOTRANSFERASE DOMAIN-CONTAINING PROTEIN"/>
    <property type="match status" value="1"/>
</dbReference>
<dbReference type="InterPro" id="IPR002575">
    <property type="entry name" value="Aminoglycoside_PTrfase"/>
</dbReference>
<dbReference type="AlphaFoldDB" id="A0A1H5VKS4"/>
<dbReference type="EMBL" id="FNUK01000014">
    <property type="protein sequence ID" value="SEF87869.1"/>
    <property type="molecule type" value="Genomic_DNA"/>
</dbReference>
<dbReference type="Gene3D" id="3.30.200.150">
    <property type="match status" value="1"/>
</dbReference>
<keyword evidence="2" id="KW-0418">Kinase</keyword>
<reference evidence="3" key="1">
    <citation type="submission" date="2016-10" db="EMBL/GenBank/DDBJ databases">
        <authorList>
            <person name="Varghese N."/>
            <person name="Submissions S."/>
        </authorList>
    </citation>
    <scope>NUCLEOTIDE SEQUENCE [LARGE SCALE GENOMIC DNA]</scope>
    <source>
        <strain evidence="3">DSM 5463</strain>
    </source>
</reference>
<keyword evidence="2" id="KW-0808">Transferase</keyword>
<dbReference type="Gene3D" id="3.90.1200.10">
    <property type="match status" value="1"/>
</dbReference>
<sequence length="310" mass="36988">MKYNIKDIAENLTNKKIIKIKPIGHHELNRHYVYVLEFENSPPKIFKIFGKKNRMCREIAALNLLKNSNVKCPKEFEYGTLPDGKEWMIYEYINGDLLDNVICMMSKKQLYKIFISIGEELGKIHSIKIFDFFGSWNEKGESLDNIKDYYTYFTKSLQYQYNELLIQHIEDKPLLIKAAEKLMENADLIKNINESRLCHNDFDGRNILVICQNGKYFINGVVDFEQSFPGNAEIDIARLYFRYFLKCKDFEKYFLIGYERYMKIDKGFFERLNYYLLRIGFGICCWTYHKAPKYYKQGLELVKNYINKVK</sequence>
<evidence type="ECO:0000313" key="2">
    <source>
        <dbReference type="EMBL" id="SEF87869.1"/>
    </source>
</evidence>
<accession>A0A1H5VKS4</accession>
<keyword evidence="3" id="KW-1185">Reference proteome</keyword>
<protein>
    <submittedName>
        <fullName evidence="2">Predicted kinase, aminoglycoside phosphotransferase (APT) family</fullName>
    </submittedName>
</protein>
<proteinExistence type="predicted"/>
<dbReference type="PANTHER" id="PTHR21310">
    <property type="entry name" value="AMINOGLYCOSIDE PHOSPHOTRANSFERASE-RELATED-RELATED"/>
    <property type="match status" value="1"/>
</dbReference>
<dbReference type="InterPro" id="IPR051678">
    <property type="entry name" value="AGP_Transferase"/>
</dbReference>
<evidence type="ECO:0000259" key="1">
    <source>
        <dbReference type="Pfam" id="PF01636"/>
    </source>
</evidence>
<organism evidence="2 3">
    <name type="scientific">Caloramator fervidus</name>
    <dbReference type="NCBI Taxonomy" id="29344"/>
    <lineage>
        <taxon>Bacteria</taxon>
        <taxon>Bacillati</taxon>
        <taxon>Bacillota</taxon>
        <taxon>Clostridia</taxon>
        <taxon>Eubacteriales</taxon>
        <taxon>Clostridiaceae</taxon>
        <taxon>Caloramator</taxon>
    </lineage>
</organism>
<dbReference type="SUPFAM" id="SSF56112">
    <property type="entry name" value="Protein kinase-like (PK-like)"/>
    <property type="match status" value="1"/>
</dbReference>